<feature type="region of interest" description="Disordered" evidence="1">
    <location>
        <begin position="339"/>
        <end position="388"/>
    </location>
</feature>
<evidence type="ECO:0000313" key="3">
    <source>
        <dbReference type="Proteomes" id="UP000053257"/>
    </source>
</evidence>
<dbReference type="STRING" id="745531.A0A0C3RWI1"/>
<dbReference type="AlphaFoldDB" id="A0A0C3RWI1"/>
<name>A0A0C3RWI1_PHLG1</name>
<evidence type="ECO:0000256" key="1">
    <source>
        <dbReference type="SAM" id="MobiDB-lite"/>
    </source>
</evidence>
<accession>A0A0C3RWI1</accession>
<dbReference type="Proteomes" id="UP000053257">
    <property type="component" value="Unassembled WGS sequence"/>
</dbReference>
<sequence>MAPVLDMLQAQKDHLEALRVEVRSLRDTVEVFLQSVSRQKPALAADAPSYALGSLNISPITPWSTPRQRVDFPAIRFWTKAEWRASLALSKGDGITNTNTDGKKDGKYKKLTFLEHENGTPYTESETSGLTAAIKGVFLQIDQSDEAAPPPKWDGNALMSHRVLLRKALYSDFPDLEYCETHWKVHQLAIETYSNHRASHPWPERWAGCAPPKAKRKPKAEEDQENVLNSESIPAATATDPQYDLTPTSSSVAYVDKRPSDIVESARPQKKHRKEGPSFTLVNPILVRAAVTTQNTPDPICNAMPNGGLPSPLASTSTTSVGPTREGANVVSSFAPNSLLTPTEARTDDTSHVEPMLPNPQQEPGLQELDRDSLPGEPAVTTLDSDPTKATDLAMSKKFTQKTYTRFVWDQAHPTGTSEEFDGYWKSLGVAEKKRFGSEAQKKNRQQMKQ</sequence>
<keyword evidence="3" id="KW-1185">Reference proteome</keyword>
<dbReference type="OrthoDB" id="2758345at2759"/>
<protein>
    <submittedName>
        <fullName evidence="2">Uncharacterized protein</fullName>
    </submittedName>
</protein>
<evidence type="ECO:0000313" key="2">
    <source>
        <dbReference type="EMBL" id="KIP05931.1"/>
    </source>
</evidence>
<proteinExistence type="predicted"/>
<feature type="region of interest" description="Disordered" evidence="1">
    <location>
        <begin position="204"/>
        <end position="251"/>
    </location>
</feature>
<dbReference type="HOGENOM" id="CLU_054244_0_0_1"/>
<reference evidence="2 3" key="1">
    <citation type="journal article" date="2014" name="PLoS Genet.">
        <title>Analysis of the Phlebiopsis gigantea genome, transcriptome and secretome provides insight into its pioneer colonization strategies of wood.</title>
        <authorList>
            <person name="Hori C."/>
            <person name="Ishida T."/>
            <person name="Igarashi K."/>
            <person name="Samejima M."/>
            <person name="Suzuki H."/>
            <person name="Master E."/>
            <person name="Ferreira P."/>
            <person name="Ruiz-Duenas F.J."/>
            <person name="Held B."/>
            <person name="Canessa P."/>
            <person name="Larrondo L.F."/>
            <person name="Schmoll M."/>
            <person name="Druzhinina I.S."/>
            <person name="Kubicek C.P."/>
            <person name="Gaskell J.A."/>
            <person name="Kersten P."/>
            <person name="St John F."/>
            <person name="Glasner J."/>
            <person name="Sabat G."/>
            <person name="Splinter BonDurant S."/>
            <person name="Syed K."/>
            <person name="Yadav J."/>
            <person name="Mgbeahuruike A.C."/>
            <person name="Kovalchuk A."/>
            <person name="Asiegbu F.O."/>
            <person name="Lackner G."/>
            <person name="Hoffmeister D."/>
            <person name="Rencoret J."/>
            <person name="Gutierrez A."/>
            <person name="Sun H."/>
            <person name="Lindquist E."/>
            <person name="Barry K."/>
            <person name="Riley R."/>
            <person name="Grigoriev I.V."/>
            <person name="Henrissat B."/>
            <person name="Kues U."/>
            <person name="Berka R.M."/>
            <person name="Martinez A.T."/>
            <person name="Covert S.F."/>
            <person name="Blanchette R.A."/>
            <person name="Cullen D."/>
        </authorList>
    </citation>
    <scope>NUCLEOTIDE SEQUENCE [LARGE SCALE GENOMIC DNA]</scope>
    <source>
        <strain evidence="2 3">11061_1 CR5-6</strain>
    </source>
</reference>
<gene>
    <name evidence="2" type="ORF">PHLGIDRAFT_119413</name>
</gene>
<organism evidence="2 3">
    <name type="scientific">Phlebiopsis gigantea (strain 11061_1 CR5-6)</name>
    <name type="common">White-rot fungus</name>
    <name type="synonym">Peniophora gigantea</name>
    <dbReference type="NCBI Taxonomy" id="745531"/>
    <lineage>
        <taxon>Eukaryota</taxon>
        <taxon>Fungi</taxon>
        <taxon>Dikarya</taxon>
        <taxon>Basidiomycota</taxon>
        <taxon>Agaricomycotina</taxon>
        <taxon>Agaricomycetes</taxon>
        <taxon>Polyporales</taxon>
        <taxon>Phanerochaetaceae</taxon>
        <taxon>Phlebiopsis</taxon>
    </lineage>
</organism>
<dbReference type="EMBL" id="KN840530">
    <property type="protein sequence ID" value="KIP05931.1"/>
    <property type="molecule type" value="Genomic_DNA"/>
</dbReference>